<dbReference type="Gene3D" id="2.40.37.10">
    <property type="entry name" value="Lyase, Ornithine Decarboxylase, Chain A, domain 1"/>
    <property type="match status" value="1"/>
</dbReference>
<gene>
    <name evidence="19" type="ORF">C8D97_113109</name>
</gene>
<dbReference type="PANTHER" id="PTHR43295:SF9">
    <property type="entry name" value="BIOSYNTHETIC ARGININE DECARBOXYLASE"/>
    <property type="match status" value="1"/>
</dbReference>
<evidence type="ECO:0000256" key="15">
    <source>
        <dbReference type="PIRSR" id="PIRSR600183-50"/>
    </source>
</evidence>
<feature type="domain" description="Orn/DAP/Arg decarboxylase 2 N-terminal" evidence="16">
    <location>
        <begin position="84"/>
        <end position="336"/>
    </location>
</feature>
<name>A0A316FC40_9GAMM</name>
<evidence type="ECO:0000256" key="12">
    <source>
        <dbReference type="ARBA" id="ARBA00023239"/>
    </source>
</evidence>
<dbReference type="InterPro" id="IPR029066">
    <property type="entry name" value="PLP-binding_barrel"/>
</dbReference>
<evidence type="ECO:0000256" key="2">
    <source>
        <dbReference type="ARBA" id="ARBA00001946"/>
    </source>
</evidence>
<evidence type="ECO:0000256" key="1">
    <source>
        <dbReference type="ARBA" id="ARBA00001933"/>
    </source>
</evidence>
<dbReference type="PROSITE" id="PS00879">
    <property type="entry name" value="ODR_DC_2_2"/>
    <property type="match status" value="1"/>
</dbReference>
<dbReference type="Pfam" id="PF02784">
    <property type="entry name" value="Orn_Arg_deC_N"/>
    <property type="match status" value="1"/>
</dbReference>
<accession>A0A316FC40</accession>
<evidence type="ECO:0000256" key="10">
    <source>
        <dbReference type="ARBA" id="ARBA00023066"/>
    </source>
</evidence>
<evidence type="ECO:0000259" key="18">
    <source>
        <dbReference type="Pfam" id="PF17944"/>
    </source>
</evidence>
<keyword evidence="12" id="KW-0456">Lyase</keyword>
<dbReference type="InterPro" id="IPR041128">
    <property type="entry name" value="Arg_decarbox_C"/>
</dbReference>
<keyword evidence="10" id="KW-0745">Spermidine biosynthesis</keyword>
<proteinExistence type="inferred from homology"/>
<dbReference type="Pfam" id="PF17944">
    <property type="entry name" value="Arg_decarbox_C"/>
    <property type="match status" value="1"/>
</dbReference>
<dbReference type="PANTHER" id="PTHR43295">
    <property type="entry name" value="ARGININE DECARBOXYLASE"/>
    <property type="match status" value="1"/>
</dbReference>
<dbReference type="GO" id="GO:0006527">
    <property type="term" value="P:L-arginine catabolic process"/>
    <property type="evidence" value="ECO:0007669"/>
    <property type="project" value="InterPro"/>
</dbReference>
<comment type="similarity">
    <text evidence="4">Belongs to the Orn/Lys/Arg decarboxylase class-II family. SpeA subfamily.</text>
</comment>
<comment type="cofactor">
    <cofactor evidence="2">
        <name>Mg(2+)</name>
        <dbReference type="ChEBI" id="CHEBI:18420"/>
    </cofactor>
</comment>
<dbReference type="PRINTS" id="PR01179">
    <property type="entry name" value="ODADCRBXLASE"/>
</dbReference>
<dbReference type="InterPro" id="IPR022657">
    <property type="entry name" value="De-COase2_CS"/>
</dbReference>
<protein>
    <recommendedName>
        <fullName evidence="5 13">Arginine decarboxylase</fullName>
        <ecNumber evidence="5 13">4.1.1.19</ecNumber>
    </recommendedName>
</protein>
<dbReference type="GO" id="GO:0008792">
    <property type="term" value="F:arginine decarboxylase activity"/>
    <property type="evidence" value="ECO:0007669"/>
    <property type="project" value="UniProtKB-UniRule"/>
</dbReference>
<evidence type="ECO:0000256" key="13">
    <source>
        <dbReference type="NCBIfam" id="TIGR01273"/>
    </source>
</evidence>
<keyword evidence="9 14" id="KW-0663">Pyridoxal phosphate</keyword>
<dbReference type="PROSITE" id="PS00878">
    <property type="entry name" value="ODR_DC_2_1"/>
    <property type="match status" value="1"/>
</dbReference>
<dbReference type="PRINTS" id="PR01180">
    <property type="entry name" value="ARGDCRBXLASE"/>
</dbReference>
<dbReference type="InterPro" id="IPR022653">
    <property type="entry name" value="De-COase2_pyr-phos_BS"/>
</dbReference>
<dbReference type="InterPro" id="IPR000183">
    <property type="entry name" value="Orn/DAP/Arg_de-COase"/>
</dbReference>
<sequence>MRAAENYNISSWSDGFFDVDQDGDMVVISQHNDQTHQHKLHKIIDQLALDKKPLPMLLRFGNILRQRFDHIADAFDQAIEENSYQNKYTCVYPIKVNQQRAVVNELAQHGQERFGLESGSKPELLAVLGTDMPKQSVVVCNGYKDREYIRTALIGQQMGRRVFIVVEKLHELDLVMQEAEKMGVDPMLGVRVRMYAISKGNWQDTGGEKSKFGLSPSQLIKLTEKLAAYDKLHCLKLLHCHLGSQISSIADIRKGVKECARYFVELQRMGLPLQVIDVGGGLGVDYEGTQSPSYCSMNYSVQAYANTIVKTIIDVVDKFELPHPEIITESGRALTAHHAVLITNMFDNEQAPGLNEPVPVDDAQANVLQNLWRHYQSIDEENVAEAYHSAVFYLNEALMLYTHESISLEEWARSEQLYFAICRKIYPLLNRDIAGHDEILSELNNKLADKLFCNFSLFQSLPDAWGVEQIFPVLPIHYLNEPLTRRGIIKDITCDSDGRIERYVNGQSIESSLLLPDVPMDENFKLGIFMVGAYQEILGALHNLFGDTHSVHLDLKADGNFEEQEYTEGDTVSEALKVVHFDDTKLAEHYKRQLANSELSDADQQTYLEELSDGLQGYTYLED</sequence>
<dbReference type="EMBL" id="QGGU01000013">
    <property type="protein sequence ID" value="PWK46424.1"/>
    <property type="molecule type" value="Genomic_DNA"/>
</dbReference>
<dbReference type="FunFam" id="3.20.20.10:FF:000001">
    <property type="entry name" value="Biosynthetic arginine decarboxylase"/>
    <property type="match status" value="1"/>
</dbReference>
<feature type="modified residue" description="N6-(pyridoxal phosphate)lysine" evidence="14">
    <location>
        <position position="95"/>
    </location>
</feature>
<evidence type="ECO:0000256" key="4">
    <source>
        <dbReference type="ARBA" id="ARBA00008357"/>
    </source>
</evidence>
<dbReference type="NCBIfam" id="TIGR01273">
    <property type="entry name" value="speA"/>
    <property type="match status" value="1"/>
</dbReference>
<dbReference type="Pfam" id="PF17810">
    <property type="entry name" value="Arg_decarb_HB"/>
    <property type="match status" value="1"/>
</dbReference>
<dbReference type="NCBIfam" id="NF003763">
    <property type="entry name" value="PRK05354.1"/>
    <property type="match status" value="1"/>
</dbReference>
<dbReference type="Gene3D" id="3.20.20.10">
    <property type="entry name" value="Alanine racemase"/>
    <property type="match status" value="1"/>
</dbReference>
<keyword evidence="11" id="KW-0620">Polyamine biosynthesis</keyword>
<evidence type="ECO:0000256" key="7">
    <source>
        <dbReference type="ARBA" id="ARBA00022793"/>
    </source>
</evidence>
<organism evidence="19 20">
    <name type="scientific">Pleionea mediterranea</name>
    <dbReference type="NCBI Taxonomy" id="523701"/>
    <lineage>
        <taxon>Bacteria</taxon>
        <taxon>Pseudomonadati</taxon>
        <taxon>Pseudomonadota</taxon>
        <taxon>Gammaproteobacteria</taxon>
        <taxon>Oceanospirillales</taxon>
        <taxon>Pleioneaceae</taxon>
        <taxon>Pleionea</taxon>
    </lineage>
</organism>
<evidence type="ECO:0000256" key="3">
    <source>
        <dbReference type="ARBA" id="ARBA00002257"/>
    </source>
</evidence>
<comment type="cofactor">
    <cofactor evidence="1 14">
        <name>pyridoxal 5'-phosphate</name>
        <dbReference type="ChEBI" id="CHEBI:597326"/>
    </cofactor>
</comment>
<dbReference type="OrthoDB" id="9802658at2"/>
<keyword evidence="7" id="KW-0210">Decarboxylase</keyword>
<evidence type="ECO:0000313" key="20">
    <source>
        <dbReference type="Proteomes" id="UP000245790"/>
    </source>
</evidence>
<dbReference type="InterPro" id="IPR040634">
    <property type="entry name" value="Arg_decarb_HB"/>
</dbReference>
<dbReference type="Proteomes" id="UP000245790">
    <property type="component" value="Unassembled WGS sequence"/>
</dbReference>
<dbReference type="PIRSF" id="PIRSF001336">
    <property type="entry name" value="Arg_decrbxlase"/>
    <property type="match status" value="1"/>
</dbReference>
<evidence type="ECO:0000259" key="16">
    <source>
        <dbReference type="Pfam" id="PF02784"/>
    </source>
</evidence>
<evidence type="ECO:0000259" key="17">
    <source>
        <dbReference type="Pfam" id="PF17810"/>
    </source>
</evidence>
<evidence type="ECO:0000256" key="14">
    <source>
        <dbReference type="PIRSR" id="PIRSR001336-50"/>
    </source>
</evidence>
<dbReference type="Gene3D" id="1.10.287.3440">
    <property type="match status" value="1"/>
</dbReference>
<comment type="function">
    <text evidence="3">Catalyzes the biosynthesis of agmatine from arginine.</text>
</comment>
<keyword evidence="6" id="KW-0479">Metal-binding</keyword>
<dbReference type="GO" id="GO:0033388">
    <property type="term" value="P:putrescine biosynthetic process from arginine"/>
    <property type="evidence" value="ECO:0007669"/>
    <property type="project" value="TreeGrafter"/>
</dbReference>
<dbReference type="EC" id="4.1.1.19" evidence="5 13"/>
<reference evidence="19 20" key="1">
    <citation type="submission" date="2018-05" db="EMBL/GenBank/DDBJ databases">
        <title>Genomic Encyclopedia of Type Strains, Phase IV (KMG-IV): sequencing the most valuable type-strain genomes for metagenomic binning, comparative biology and taxonomic classification.</title>
        <authorList>
            <person name="Goeker M."/>
        </authorList>
    </citation>
    <scope>NUCLEOTIDE SEQUENCE [LARGE SCALE GENOMIC DNA]</scope>
    <source>
        <strain evidence="19 20">DSM 25350</strain>
    </source>
</reference>
<keyword evidence="20" id="KW-1185">Reference proteome</keyword>
<feature type="domain" description="Arginine decarboxylase helical bundle" evidence="17">
    <location>
        <begin position="362"/>
        <end position="444"/>
    </location>
</feature>
<comment type="caution">
    <text evidence="19">The sequence shown here is derived from an EMBL/GenBank/DDBJ whole genome shotgun (WGS) entry which is preliminary data.</text>
</comment>
<dbReference type="GO" id="GO:0008295">
    <property type="term" value="P:spermidine biosynthetic process"/>
    <property type="evidence" value="ECO:0007669"/>
    <property type="project" value="UniProtKB-UniRule"/>
</dbReference>
<dbReference type="CDD" id="cd06830">
    <property type="entry name" value="PLPDE_III_ADC"/>
    <property type="match status" value="1"/>
</dbReference>
<feature type="domain" description="Arginine decarboxylase C-terminal helical" evidence="18">
    <location>
        <begin position="572"/>
        <end position="621"/>
    </location>
</feature>
<dbReference type="AlphaFoldDB" id="A0A316FC40"/>
<evidence type="ECO:0000256" key="5">
    <source>
        <dbReference type="ARBA" id="ARBA00012426"/>
    </source>
</evidence>
<evidence type="ECO:0000256" key="6">
    <source>
        <dbReference type="ARBA" id="ARBA00022723"/>
    </source>
</evidence>
<feature type="active site" description="Proton donor" evidence="15">
    <location>
        <position position="494"/>
    </location>
</feature>
<dbReference type="GO" id="GO:0046872">
    <property type="term" value="F:metal ion binding"/>
    <property type="evidence" value="ECO:0007669"/>
    <property type="project" value="UniProtKB-KW"/>
</dbReference>
<keyword evidence="8" id="KW-0460">Magnesium</keyword>
<evidence type="ECO:0000313" key="19">
    <source>
        <dbReference type="EMBL" id="PWK46424.1"/>
    </source>
</evidence>
<dbReference type="SUPFAM" id="SSF51419">
    <property type="entry name" value="PLP-binding barrel"/>
    <property type="match status" value="1"/>
</dbReference>
<dbReference type="InterPro" id="IPR002985">
    <property type="entry name" value="Arg_decrbxlase"/>
</dbReference>
<evidence type="ECO:0000256" key="9">
    <source>
        <dbReference type="ARBA" id="ARBA00022898"/>
    </source>
</evidence>
<dbReference type="Gene3D" id="1.20.58.930">
    <property type="match status" value="1"/>
</dbReference>
<evidence type="ECO:0000256" key="11">
    <source>
        <dbReference type="ARBA" id="ARBA00023115"/>
    </source>
</evidence>
<dbReference type="InterPro" id="IPR022644">
    <property type="entry name" value="De-COase2_N"/>
</dbReference>
<evidence type="ECO:0000256" key="8">
    <source>
        <dbReference type="ARBA" id="ARBA00022842"/>
    </source>
</evidence>
<dbReference type="InterPro" id="IPR009006">
    <property type="entry name" value="Ala_racemase/Decarboxylase_C"/>
</dbReference>